<protein>
    <recommendedName>
        <fullName evidence="1">F-box domain-containing protein</fullName>
    </recommendedName>
</protein>
<organism evidence="2 3">
    <name type="scientific">Eutrema salsugineum</name>
    <name type="common">Saltwater cress</name>
    <name type="synonym">Sisymbrium salsugineum</name>
    <dbReference type="NCBI Taxonomy" id="72664"/>
    <lineage>
        <taxon>Eukaryota</taxon>
        <taxon>Viridiplantae</taxon>
        <taxon>Streptophyta</taxon>
        <taxon>Embryophyta</taxon>
        <taxon>Tracheophyta</taxon>
        <taxon>Spermatophyta</taxon>
        <taxon>Magnoliopsida</taxon>
        <taxon>eudicotyledons</taxon>
        <taxon>Gunneridae</taxon>
        <taxon>Pentapetalae</taxon>
        <taxon>rosids</taxon>
        <taxon>malvids</taxon>
        <taxon>Brassicales</taxon>
        <taxon>Brassicaceae</taxon>
        <taxon>Eutremeae</taxon>
        <taxon>Eutrema</taxon>
    </lineage>
</organism>
<dbReference type="SMART" id="SM00256">
    <property type="entry name" value="FBOX"/>
    <property type="match status" value="1"/>
</dbReference>
<dbReference type="PROSITE" id="PS50181">
    <property type="entry name" value="FBOX"/>
    <property type="match status" value="1"/>
</dbReference>
<dbReference type="EMBL" id="KI517426">
    <property type="protein sequence ID" value="ESQ46600.1"/>
    <property type="molecule type" value="Genomic_DNA"/>
</dbReference>
<dbReference type="InterPro" id="IPR036047">
    <property type="entry name" value="F-box-like_dom_sf"/>
</dbReference>
<dbReference type="SUPFAM" id="SSF81383">
    <property type="entry name" value="F-box domain"/>
    <property type="match status" value="1"/>
</dbReference>
<dbReference type="PANTHER" id="PTHR31672">
    <property type="entry name" value="BNACNNG10540D PROTEIN"/>
    <property type="match status" value="1"/>
</dbReference>
<feature type="domain" description="F-box" evidence="1">
    <location>
        <begin position="1"/>
        <end position="50"/>
    </location>
</feature>
<gene>
    <name evidence="2" type="ORF">EUTSA_v10000454mg</name>
</gene>
<evidence type="ECO:0000313" key="3">
    <source>
        <dbReference type="Proteomes" id="UP000030689"/>
    </source>
</evidence>
<dbReference type="InterPro" id="IPR001810">
    <property type="entry name" value="F-box_dom"/>
</dbReference>
<keyword evidence="3" id="KW-1185">Reference proteome</keyword>
<dbReference type="STRING" id="72664.V4L890"/>
<dbReference type="Gene3D" id="1.20.1280.50">
    <property type="match status" value="1"/>
</dbReference>
<dbReference type="InterPro" id="IPR017451">
    <property type="entry name" value="F-box-assoc_interact_dom"/>
</dbReference>
<dbReference type="Pfam" id="PF07734">
    <property type="entry name" value="FBA_1"/>
    <property type="match status" value="1"/>
</dbReference>
<dbReference type="Gramene" id="ESQ46600">
    <property type="protein sequence ID" value="ESQ46600"/>
    <property type="gene ID" value="EUTSA_v10000454mg"/>
</dbReference>
<dbReference type="Pfam" id="PF00646">
    <property type="entry name" value="F-box"/>
    <property type="match status" value="1"/>
</dbReference>
<dbReference type="KEGG" id="eus:EUTSA_v10000454mg"/>
<reference evidence="2 3" key="1">
    <citation type="journal article" date="2013" name="Front. Plant Sci.">
        <title>The Reference Genome of the Halophytic Plant Eutrema salsugineum.</title>
        <authorList>
            <person name="Yang R."/>
            <person name="Jarvis D.E."/>
            <person name="Chen H."/>
            <person name="Beilstein M.A."/>
            <person name="Grimwood J."/>
            <person name="Jenkins J."/>
            <person name="Shu S."/>
            <person name="Prochnik S."/>
            <person name="Xin M."/>
            <person name="Ma C."/>
            <person name="Schmutz J."/>
            <person name="Wing R.A."/>
            <person name="Mitchell-Olds T."/>
            <person name="Schumaker K.S."/>
            <person name="Wang X."/>
        </authorList>
    </citation>
    <scope>NUCLEOTIDE SEQUENCE [LARGE SCALE GENOMIC DNA]</scope>
</reference>
<dbReference type="NCBIfam" id="TIGR01640">
    <property type="entry name" value="F_box_assoc_1"/>
    <property type="match status" value="1"/>
</dbReference>
<accession>V4L890</accession>
<dbReference type="InterPro" id="IPR050796">
    <property type="entry name" value="SCF_F-box_component"/>
</dbReference>
<dbReference type="AlphaFoldDB" id="V4L890"/>
<evidence type="ECO:0000313" key="2">
    <source>
        <dbReference type="EMBL" id="ESQ46600.1"/>
    </source>
</evidence>
<sequence length="243" mass="29114">MSMSNLPSELVEDIISRVPLRSMRTVRLTCKKWNTIEKSELYKDSHWSSSSNKGRRVSDDRGEELQSLLSDRHRRRHLRWSIYRVYADLTCLDEQVKIYKFFHCEGDITRLVVWYPYSGQTSWIEPRSFCYLRGMPSYALGYAQNLEVLPGNHYFCEIYDFDSNLWKTLDVTSQRWRLPCYDRGRGLKGNTYWCTQNFRIEHIIYFHFTSERFGPLLPLPLLRNMTLCLYLVLEKRSLWFCPS</sequence>
<evidence type="ECO:0000259" key="1">
    <source>
        <dbReference type="PROSITE" id="PS50181"/>
    </source>
</evidence>
<dbReference type="Proteomes" id="UP000030689">
    <property type="component" value="Unassembled WGS sequence"/>
</dbReference>
<proteinExistence type="predicted"/>
<dbReference type="PANTHER" id="PTHR31672:SF13">
    <property type="entry name" value="F-BOX PROTEIN CPR30-LIKE"/>
    <property type="match status" value="1"/>
</dbReference>
<dbReference type="InterPro" id="IPR006527">
    <property type="entry name" value="F-box-assoc_dom_typ1"/>
</dbReference>
<name>V4L890_EUTSA</name>